<sequence>MVKLALTSLGIFINDDIAGIVVNRNADTEATFPFSLESWASAIVVDPEGAHLSPDEAFALTVNQAANGKGHNIIGNVARSAGRIMDKCTRGGTVRGVNTAYGNG</sequence>
<dbReference type="Proteomes" id="UP000720189">
    <property type="component" value="Unassembled WGS sequence"/>
</dbReference>
<accession>A0A9P9JU41</accession>
<proteinExistence type="predicted"/>
<gene>
    <name evidence="1" type="ORF">BKA55DRAFT_694636</name>
</gene>
<dbReference type="AlphaFoldDB" id="A0A9P9JU41"/>
<evidence type="ECO:0000313" key="1">
    <source>
        <dbReference type="EMBL" id="KAH7237013.1"/>
    </source>
</evidence>
<keyword evidence="2" id="KW-1185">Reference proteome</keyword>
<dbReference type="OrthoDB" id="2112446at2759"/>
<evidence type="ECO:0000313" key="2">
    <source>
        <dbReference type="Proteomes" id="UP000720189"/>
    </source>
</evidence>
<comment type="caution">
    <text evidence="1">The sequence shown here is derived from an EMBL/GenBank/DDBJ whole genome shotgun (WGS) entry which is preliminary data.</text>
</comment>
<dbReference type="EMBL" id="JAGMUX010000016">
    <property type="protein sequence ID" value="KAH7237013.1"/>
    <property type="molecule type" value="Genomic_DNA"/>
</dbReference>
<reference evidence="1" key="1">
    <citation type="journal article" date="2021" name="Nat. Commun.">
        <title>Genetic determinants of endophytism in the Arabidopsis root mycobiome.</title>
        <authorList>
            <person name="Mesny F."/>
            <person name="Miyauchi S."/>
            <person name="Thiergart T."/>
            <person name="Pickel B."/>
            <person name="Atanasova L."/>
            <person name="Karlsson M."/>
            <person name="Huettel B."/>
            <person name="Barry K.W."/>
            <person name="Haridas S."/>
            <person name="Chen C."/>
            <person name="Bauer D."/>
            <person name="Andreopoulos W."/>
            <person name="Pangilinan J."/>
            <person name="LaButti K."/>
            <person name="Riley R."/>
            <person name="Lipzen A."/>
            <person name="Clum A."/>
            <person name="Drula E."/>
            <person name="Henrissat B."/>
            <person name="Kohler A."/>
            <person name="Grigoriev I.V."/>
            <person name="Martin F.M."/>
            <person name="Hacquard S."/>
        </authorList>
    </citation>
    <scope>NUCLEOTIDE SEQUENCE</scope>
    <source>
        <strain evidence="1">MPI-CAGE-AT-0023</strain>
    </source>
</reference>
<protein>
    <submittedName>
        <fullName evidence="1">Uncharacterized protein</fullName>
    </submittedName>
</protein>
<name>A0A9P9JU41_FUSRE</name>
<dbReference type="GeneID" id="70230019"/>
<organism evidence="1 2">
    <name type="scientific">Fusarium redolens</name>
    <dbReference type="NCBI Taxonomy" id="48865"/>
    <lineage>
        <taxon>Eukaryota</taxon>
        <taxon>Fungi</taxon>
        <taxon>Dikarya</taxon>
        <taxon>Ascomycota</taxon>
        <taxon>Pezizomycotina</taxon>
        <taxon>Sordariomycetes</taxon>
        <taxon>Hypocreomycetidae</taxon>
        <taxon>Hypocreales</taxon>
        <taxon>Nectriaceae</taxon>
        <taxon>Fusarium</taxon>
        <taxon>Fusarium redolens species complex</taxon>
    </lineage>
</organism>
<dbReference type="RefSeq" id="XP_046045143.1">
    <property type="nucleotide sequence ID" value="XM_046200065.1"/>
</dbReference>